<accession>A0A167XQL5</accession>
<reference evidence="4 5" key="1">
    <citation type="journal article" date="2016" name="Genome Biol. Evol.">
        <title>Divergent and convergent evolution of fungal pathogenicity.</title>
        <authorList>
            <person name="Shang Y."/>
            <person name="Xiao G."/>
            <person name="Zheng P."/>
            <person name="Cen K."/>
            <person name="Zhan S."/>
            <person name="Wang C."/>
        </authorList>
    </citation>
    <scope>NUCLEOTIDE SEQUENCE [LARGE SCALE GENOMIC DNA]</scope>
    <source>
        <strain evidence="4 5">ARSEF 7405</strain>
    </source>
</reference>
<feature type="compositionally biased region" description="Polar residues" evidence="1">
    <location>
        <begin position="632"/>
        <end position="646"/>
    </location>
</feature>
<organism evidence="4 5">
    <name type="scientific">Ascosphaera apis ARSEF 7405</name>
    <dbReference type="NCBI Taxonomy" id="392613"/>
    <lineage>
        <taxon>Eukaryota</taxon>
        <taxon>Fungi</taxon>
        <taxon>Dikarya</taxon>
        <taxon>Ascomycota</taxon>
        <taxon>Pezizomycotina</taxon>
        <taxon>Eurotiomycetes</taxon>
        <taxon>Eurotiomycetidae</taxon>
        <taxon>Onygenales</taxon>
        <taxon>Ascosphaeraceae</taxon>
        <taxon>Ascosphaera</taxon>
    </lineage>
</organism>
<protein>
    <submittedName>
        <fullName evidence="4">Uncharacterized protein</fullName>
    </submittedName>
</protein>
<evidence type="ECO:0000313" key="5">
    <source>
        <dbReference type="Proteomes" id="UP000242877"/>
    </source>
</evidence>
<dbReference type="InterPro" id="IPR057559">
    <property type="entry name" value="SAM_6"/>
</dbReference>
<feature type="domain" description="SAM-like" evidence="3">
    <location>
        <begin position="898"/>
        <end position="968"/>
    </location>
</feature>
<feature type="domain" description="DUF7102" evidence="2">
    <location>
        <begin position="681"/>
        <end position="886"/>
    </location>
</feature>
<dbReference type="Proteomes" id="UP000242877">
    <property type="component" value="Unassembled WGS sequence"/>
</dbReference>
<dbReference type="EMBL" id="AZGZ01000017">
    <property type="protein sequence ID" value="KZZ90352.1"/>
    <property type="molecule type" value="Genomic_DNA"/>
</dbReference>
<evidence type="ECO:0000256" key="1">
    <source>
        <dbReference type="SAM" id="MobiDB-lite"/>
    </source>
</evidence>
<dbReference type="InterPro" id="IPR055528">
    <property type="entry name" value="DUF7102"/>
</dbReference>
<proteinExistence type="predicted"/>
<evidence type="ECO:0000259" key="3">
    <source>
        <dbReference type="Pfam" id="PF23395"/>
    </source>
</evidence>
<dbReference type="AlphaFoldDB" id="A0A167XQL5"/>
<sequence length="979" mass="109447">MTSMSAIDINPSILTYAHYHGISVSLDDIDPGSLLPEPLTPTTLSASLQDDDDLPSLDFDAVLDFISTELKEKITLSRASASLLFSIVRPSLTTFETDLQLCCPLSIHASRRFRVDVPALINDHEVDTMNFKRVSLEKLKIDLPLERVDVENDEGLAFPQRFWGKADEVRESAREARMQVTKDVIGLIQQVRRFGDRQRSDLWENSRRVTDAYIADKTKRRKALRRTITPPLLSREPTPECYLPGSPTLNMPIMSQPNTPVIPQCEQVKHRLAQDGIAVPPITMTTDGRTEDSLLQDSLLQSTSTPKVKGIERSVSSVLPMTRFERKRRAVELKVETPLTPPMSVKKRRHSGDVSAEVKCIIDQFHLDAYALPSHGGLKTQEPEKSLDEELVQLARNALEQVQCKLNHETLRSVPPNIKISVPTVTAINTVPPWFTDDDSVNDHQRAELTLLHMLKEASPLKPWPLTQRHKQLNWDWIRGEVVIAIDEKIPDNGSIRGLLMDADEDGLLDYTGLLYQSERGGLLGNAIRRYDREFTVSAFDLKKRGSATHPHKIQHGINTKKQCLSTAPNMHELDALIEGHVRKGNNYKRGNQTGKYQSVQPKSSSFQFSAGDSLASFMALRGKRSEMRTAPVSQRSIPSANNSGYQSDLQQQQLMSPEKKGILVPVPSVSRPSPSNTPLTLIISTALLKSHRRLIQKLETLTQPCHLIFRDYDEDQLQHSVQAPGEPSSSMQEADIILSPKTGIIISSVQETMQKYLPGHQPKYNYATALGNTQPSDSPLKTKVSMAAARYEELYIFICHTPGKTTVESSTPNANSGVTSEYESEMTKGTIMLDDQSHRALTLFSSFCAAFSPRVTVTPVLVSPTSAALLADWIVGLASKAHMNMPWSLGQDLPLRSTQYEMILRKAGLNVFAALFVLWWDGDKGQTKGGNMADRLARFLEMSAVERRTQYGGMLGERLLRRIERAIEMFPPKMICLN</sequence>
<dbReference type="Pfam" id="PF23394">
    <property type="entry name" value="DUF7102"/>
    <property type="match status" value="1"/>
</dbReference>
<comment type="caution">
    <text evidence="4">The sequence shown here is derived from an EMBL/GenBank/DDBJ whole genome shotgun (WGS) entry which is preliminary data.</text>
</comment>
<gene>
    <name evidence="4" type="ORF">AAP_03882</name>
</gene>
<dbReference type="VEuPathDB" id="FungiDB:AAP_03882"/>
<evidence type="ECO:0000313" key="4">
    <source>
        <dbReference type="EMBL" id="KZZ90352.1"/>
    </source>
</evidence>
<name>A0A167XQL5_9EURO</name>
<evidence type="ECO:0000259" key="2">
    <source>
        <dbReference type="Pfam" id="PF23394"/>
    </source>
</evidence>
<feature type="region of interest" description="Disordered" evidence="1">
    <location>
        <begin position="626"/>
        <end position="646"/>
    </location>
</feature>
<dbReference type="OrthoDB" id="3647246at2759"/>
<dbReference type="Pfam" id="PF23395">
    <property type="entry name" value="SAM_6"/>
    <property type="match status" value="1"/>
</dbReference>
<keyword evidence="5" id="KW-1185">Reference proteome</keyword>